<dbReference type="Proteomes" id="UP001500767">
    <property type="component" value="Unassembled WGS sequence"/>
</dbReference>
<proteinExistence type="predicted"/>
<gene>
    <name evidence="2" type="ORF">GCM10022197_41740</name>
</gene>
<reference evidence="3" key="1">
    <citation type="journal article" date="2019" name="Int. J. Syst. Evol. Microbiol.">
        <title>The Global Catalogue of Microorganisms (GCM) 10K type strain sequencing project: providing services to taxonomists for standard genome sequencing and annotation.</title>
        <authorList>
            <consortium name="The Broad Institute Genomics Platform"/>
            <consortium name="The Broad Institute Genome Sequencing Center for Infectious Disease"/>
            <person name="Wu L."/>
            <person name="Ma J."/>
        </authorList>
    </citation>
    <scope>NUCLEOTIDE SEQUENCE [LARGE SCALE GENOMIC DNA]</scope>
    <source>
        <strain evidence="3">JCM 16540</strain>
    </source>
</reference>
<dbReference type="EMBL" id="BAAAYR010000007">
    <property type="protein sequence ID" value="GAA3579787.1"/>
    <property type="molecule type" value="Genomic_DNA"/>
</dbReference>
<evidence type="ECO:0000256" key="1">
    <source>
        <dbReference type="SAM" id="MobiDB-lite"/>
    </source>
</evidence>
<accession>A0ABP6YA09</accession>
<name>A0ABP6YA09_9ACTN</name>
<sequence>MLVVLGFGMARSFRFAPPVAGGRYVGNSEQVCHSAGHPPKRRAGRSTAPLRRPYGLGEDAG</sequence>
<feature type="region of interest" description="Disordered" evidence="1">
    <location>
        <begin position="31"/>
        <end position="61"/>
    </location>
</feature>
<comment type="caution">
    <text evidence="2">The sequence shown here is derived from an EMBL/GenBank/DDBJ whole genome shotgun (WGS) entry which is preliminary data.</text>
</comment>
<keyword evidence="3" id="KW-1185">Reference proteome</keyword>
<evidence type="ECO:0000313" key="2">
    <source>
        <dbReference type="EMBL" id="GAA3579787.1"/>
    </source>
</evidence>
<protein>
    <submittedName>
        <fullName evidence="2">Uncharacterized protein</fullName>
    </submittedName>
</protein>
<evidence type="ECO:0000313" key="3">
    <source>
        <dbReference type="Proteomes" id="UP001500767"/>
    </source>
</evidence>
<organism evidence="2 3">
    <name type="scientific">Microlunatus spumicola</name>
    <dbReference type="NCBI Taxonomy" id="81499"/>
    <lineage>
        <taxon>Bacteria</taxon>
        <taxon>Bacillati</taxon>
        <taxon>Actinomycetota</taxon>
        <taxon>Actinomycetes</taxon>
        <taxon>Propionibacteriales</taxon>
        <taxon>Propionibacteriaceae</taxon>
        <taxon>Microlunatus</taxon>
    </lineage>
</organism>